<sequence length="230" mass="24101">MLRSSWRGLAGLPASSAWRVRGARRGTSVVRACSASFRWIRASTRPGAIHPSEPVDGVTYRTGSLGDAAIREQAVAGADVVIGALAPRGELEDSLAGVYREVAGLAAAGGVRFGVVGGFSALRPVEGAPRFYESGELPPEFAAEARAMGAVLDWLLSDAPQALDWFYVSPAGNYGSYVPGEDLGRYRIGGEVALFDAEGQSAISGPDFAAAIVAEIDTPTHRRAQFSVAY</sequence>
<dbReference type="InterPro" id="IPR016040">
    <property type="entry name" value="NAD(P)-bd_dom"/>
</dbReference>
<evidence type="ECO:0000259" key="1">
    <source>
        <dbReference type="Pfam" id="PF13460"/>
    </source>
</evidence>
<dbReference type="SUPFAM" id="SSF51735">
    <property type="entry name" value="NAD(P)-binding Rossmann-fold domains"/>
    <property type="match status" value="1"/>
</dbReference>
<accession>A0AAP3AHU4</accession>
<dbReference type="AlphaFoldDB" id="A0AAP3AHU4"/>
<dbReference type="Proteomes" id="UP001205867">
    <property type="component" value="Unassembled WGS sequence"/>
</dbReference>
<evidence type="ECO:0000313" key="3">
    <source>
        <dbReference type="Proteomes" id="UP001205867"/>
    </source>
</evidence>
<dbReference type="Pfam" id="PF13460">
    <property type="entry name" value="NAD_binding_10"/>
    <property type="match status" value="1"/>
</dbReference>
<name>A0AAP3AHU4_MICLU</name>
<organism evidence="2 3">
    <name type="scientific">Micrococcus luteus</name>
    <name type="common">Micrococcus lysodeikticus</name>
    <dbReference type="NCBI Taxonomy" id="1270"/>
    <lineage>
        <taxon>Bacteria</taxon>
        <taxon>Bacillati</taxon>
        <taxon>Actinomycetota</taxon>
        <taxon>Actinomycetes</taxon>
        <taxon>Micrococcales</taxon>
        <taxon>Micrococcaceae</taxon>
        <taxon>Micrococcus</taxon>
    </lineage>
</organism>
<protein>
    <submittedName>
        <fullName evidence="2">NAD(P)H-binding protein</fullName>
    </submittedName>
</protein>
<dbReference type="Gene3D" id="3.40.50.720">
    <property type="entry name" value="NAD(P)-binding Rossmann-like Domain"/>
    <property type="match status" value="1"/>
</dbReference>
<gene>
    <name evidence="2" type="ORF">M3A82_008925</name>
</gene>
<feature type="domain" description="NAD(P)-binding" evidence="1">
    <location>
        <begin position="55"/>
        <end position="219"/>
    </location>
</feature>
<evidence type="ECO:0000313" key="2">
    <source>
        <dbReference type="EMBL" id="MCV7629457.1"/>
    </source>
</evidence>
<proteinExistence type="predicted"/>
<comment type="caution">
    <text evidence="2">The sequence shown here is derived from an EMBL/GenBank/DDBJ whole genome shotgun (WGS) entry which is preliminary data.</text>
</comment>
<dbReference type="InterPro" id="IPR036291">
    <property type="entry name" value="NAD(P)-bd_dom_sf"/>
</dbReference>
<dbReference type="EMBL" id="JALXKZ020000022">
    <property type="protein sequence ID" value="MCV7629457.1"/>
    <property type="molecule type" value="Genomic_DNA"/>
</dbReference>
<reference evidence="2" key="1">
    <citation type="submission" date="2023-06" db="EMBL/GenBank/DDBJ databases">
        <title>lsaBGC provides a comprehensive framework for evolutionary analysis of biosynthetic gene clusters within focal taxa.</title>
        <authorList>
            <person name="Salamzade R."/>
            <person name="Sandstrom S."/>
            <person name="Kalan L.R."/>
        </authorList>
    </citation>
    <scope>NUCLEOTIDE SEQUENCE</scope>
    <source>
        <strain evidence="2">P3-SID899</strain>
    </source>
</reference>